<feature type="transmembrane region" description="Helical" evidence="10">
    <location>
        <begin position="42"/>
        <end position="62"/>
    </location>
</feature>
<feature type="transmembrane region" description="Helical" evidence="10">
    <location>
        <begin position="353"/>
        <end position="375"/>
    </location>
</feature>
<dbReference type="InterPro" id="IPR003568">
    <property type="entry name" value="Cyt_c_biogenesis_CcmF"/>
</dbReference>
<feature type="transmembrane region" description="Helical" evidence="10">
    <location>
        <begin position="450"/>
        <end position="468"/>
    </location>
</feature>
<dbReference type="GO" id="GO:0005886">
    <property type="term" value="C:plasma membrane"/>
    <property type="evidence" value="ECO:0007669"/>
    <property type="project" value="UniProtKB-SubCell"/>
</dbReference>
<sequence>MIPEIGHFAIVMAMILAVVQAVLPLVGAGLQNERWMAVARPAAYGQFAFLLLAFVMLAYSFLVNDFTVSYVANQSNTLLPVGYKISAVWGGHEGSLLLWALVLAGWTAAVAIWSHHLPVVVSSRVLGVMGLIAIGFNSFLLFTSNPFSRLLPDFPPDGGDLNPLLQDPGLIVHPPMLYMGYVGFSVAFAFAIAGLLGGRLDSAWARWSRPWTIVAWCFLTIGIALGSWWAYYELGWGGWWFWDPVENASFMPWLAGTALMHSLAVTEKRGVFKAWTVLLAILAFSLSLLGTFLVRSGVLTSVHAFAADPTRGFFILVFLLLVVGGSLLLFALRAQSLNSESNYDLFSREVFLLINNIILICATGVVLAGTLSPILFDVLELGKISVGEPFFNTMFAPITLVLMAFSAIGPLVNWKRHNAALLRTTMIQAFVISASAAALGLWLFDEGWNWLVFVTLLLCVWVVFHSLFEMWKKIRTAKAGVVAGFKRLSLSYRGMVIAHIGMAITVAGVAMTANYDVERDVRMSAGDEVNIGPYHFVFEGVKDVEGPNYFATRGIVSVTQDGEHIAILTPEKRRYHVRKDMMTEAAIDAGFTRDLYVALGEPLADGSWAVRIYFKPFMRWVWGGGMIMALGGFVAMSDRRYRVKVKQRVANAASGLMGGNAA</sequence>
<keyword evidence="6" id="KW-0201">Cytochrome c-type biogenesis</keyword>
<evidence type="ECO:0000313" key="14">
    <source>
        <dbReference type="Proteomes" id="UP000235116"/>
    </source>
</evidence>
<dbReference type="NCBIfam" id="TIGR00353">
    <property type="entry name" value="nrfE"/>
    <property type="match status" value="1"/>
</dbReference>
<dbReference type="KEGG" id="kak:Kalk_04475"/>
<evidence type="ECO:0000256" key="10">
    <source>
        <dbReference type="SAM" id="Phobius"/>
    </source>
</evidence>
<feature type="transmembrane region" description="Helical" evidence="10">
    <location>
        <begin position="6"/>
        <end position="30"/>
    </location>
</feature>
<name>A0A2K9LH73_9GAMM</name>
<dbReference type="InterPro" id="IPR003567">
    <property type="entry name" value="Cyt_c_biogenesis"/>
</dbReference>
<protein>
    <submittedName>
        <fullName evidence="13">Heme lyase NrfEFG subunit NrfE</fullName>
    </submittedName>
</protein>
<evidence type="ECO:0000256" key="4">
    <source>
        <dbReference type="ARBA" id="ARBA00022519"/>
    </source>
</evidence>
<organism evidence="13 14">
    <name type="scientific">Ketobacter alkanivorans</name>
    <dbReference type="NCBI Taxonomy" id="1917421"/>
    <lineage>
        <taxon>Bacteria</taxon>
        <taxon>Pseudomonadati</taxon>
        <taxon>Pseudomonadota</taxon>
        <taxon>Gammaproteobacteria</taxon>
        <taxon>Pseudomonadales</taxon>
        <taxon>Ketobacteraceae</taxon>
        <taxon>Ketobacter</taxon>
    </lineage>
</organism>
<feature type="transmembrane region" description="Helical" evidence="10">
    <location>
        <begin position="96"/>
        <end position="113"/>
    </location>
</feature>
<dbReference type="PRINTS" id="PR01411">
    <property type="entry name" value="CCMFBIOGNSIS"/>
</dbReference>
<feature type="domain" description="Cytochrome c assembly protein" evidence="11">
    <location>
        <begin position="89"/>
        <end position="296"/>
    </location>
</feature>
<keyword evidence="8 10" id="KW-0472">Membrane</keyword>
<feature type="transmembrane region" description="Helical" evidence="10">
    <location>
        <begin position="313"/>
        <end position="332"/>
    </location>
</feature>
<dbReference type="GO" id="GO:0015232">
    <property type="term" value="F:heme transmembrane transporter activity"/>
    <property type="evidence" value="ECO:0007669"/>
    <property type="project" value="InterPro"/>
</dbReference>
<dbReference type="InterPro" id="IPR002541">
    <property type="entry name" value="Cyt_c_assembly"/>
</dbReference>
<feature type="transmembrane region" description="Helical" evidence="10">
    <location>
        <begin position="426"/>
        <end position="444"/>
    </location>
</feature>
<dbReference type="PRINTS" id="PR01410">
    <property type="entry name" value="CCBIOGENESIS"/>
</dbReference>
<feature type="transmembrane region" description="Helical" evidence="10">
    <location>
        <begin position="125"/>
        <end position="143"/>
    </location>
</feature>
<accession>A0A2K9LH73</accession>
<keyword evidence="13" id="KW-0456">Lyase</keyword>
<comment type="function">
    <text evidence="9">Required for the biogenesis of c-type cytochromes. Possible subunit of a heme lyase.</text>
</comment>
<dbReference type="InterPro" id="IPR032523">
    <property type="entry name" value="CcmF_C"/>
</dbReference>
<dbReference type="RefSeq" id="WP_101893058.1">
    <property type="nucleotide sequence ID" value="NZ_CP022684.1"/>
</dbReference>
<keyword evidence="3" id="KW-1003">Cell membrane</keyword>
<feature type="transmembrane region" description="Helical" evidence="10">
    <location>
        <begin position="210"/>
        <end position="230"/>
    </location>
</feature>
<evidence type="ECO:0000256" key="2">
    <source>
        <dbReference type="ARBA" id="ARBA00009186"/>
    </source>
</evidence>
<keyword evidence="7 10" id="KW-1133">Transmembrane helix</keyword>
<dbReference type="PANTHER" id="PTHR43653">
    <property type="entry name" value="CYTOCHROME C ASSEMBLY PROTEIN-RELATED"/>
    <property type="match status" value="1"/>
</dbReference>
<feature type="transmembrane region" description="Helical" evidence="10">
    <location>
        <begin position="274"/>
        <end position="293"/>
    </location>
</feature>
<feature type="transmembrane region" description="Helical" evidence="10">
    <location>
        <begin position="496"/>
        <end position="515"/>
    </location>
</feature>
<evidence type="ECO:0000256" key="6">
    <source>
        <dbReference type="ARBA" id="ARBA00022748"/>
    </source>
</evidence>
<feature type="domain" description="Cytochrome c-type biogenesis protein CcmF C-terminal" evidence="12">
    <location>
        <begin position="316"/>
        <end position="639"/>
    </location>
</feature>
<proteinExistence type="inferred from homology"/>
<comment type="subcellular location">
    <subcellularLocation>
        <location evidence="1">Cell inner membrane</location>
        <topology evidence="1">Multi-pass membrane protein</topology>
    </subcellularLocation>
</comment>
<evidence type="ECO:0000256" key="1">
    <source>
        <dbReference type="ARBA" id="ARBA00004429"/>
    </source>
</evidence>
<dbReference type="EMBL" id="CP022684">
    <property type="protein sequence ID" value="AUM11718.1"/>
    <property type="molecule type" value="Genomic_DNA"/>
</dbReference>
<dbReference type="GO" id="GO:0017004">
    <property type="term" value="P:cytochrome complex assembly"/>
    <property type="evidence" value="ECO:0007669"/>
    <property type="project" value="UniProtKB-KW"/>
</dbReference>
<evidence type="ECO:0000256" key="8">
    <source>
        <dbReference type="ARBA" id="ARBA00023136"/>
    </source>
</evidence>
<evidence type="ECO:0000256" key="7">
    <source>
        <dbReference type="ARBA" id="ARBA00022989"/>
    </source>
</evidence>
<dbReference type="OrthoDB" id="9761451at2"/>
<dbReference type="Proteomes" id="UP000235116">
    <property type="component" value="Chromosome"/>
</dbReference>
<dbReference type="GO" id="GO:0020037">
    <property type="term" value="F:heme binding"/>
    <property type="evidence" value="ECO:0007669"/>
    <property type="project" value="InterPro"/>
</dbReference>
<feature type="transmembrane region" description="Helical" evidence="10">
    <location>
        <begin position="617"/>
        <end position="636"/>
    </location>
</feature>
<dbReference type="AlphaFoldDB" id="A0A2K9LH73"/>
<feature type="transmembrane region" description="Helical" evidence="10">
    <location>
        <begin position="178"/>
        <end position="198"/>
    </location>
</feature>
<evidence type="ECO:0000259" key="12">
    <source>
        <dbReference type="Pfam" id="PF16327"/>
    </source>
</evidence>
<keyword evidence="5 10" id="KW-0812">Transmembrane</keyword>
<evidence type="ECO:0000256" key="5">
    <source>
        <dbReference type="ARBA" id="ARBA00022692"/>
    </source>
</evidence>
<keyword evidence="4" id="KW-0997">Cell inner membrane</keyword>
<keyword evidence="14" id="KW-1185">Reference proteome</keyword>
<evidence type="ECO:0000256" key="9">
    <source>
        <dbReference type="ARBA" id="ARBA00037230"/>
    </source>
</evidence>
<dbReference type="GO" id="GO:0016829">
    <property type="term" value="F:lyase activity"/>
    <property type="evidence" value="ECO:0007669"/>
    <property type="project" value="UniProtKB-KW"/>
</dbReference>
<evidence type="ECO:0000313" key="13">
    <source>
        <dbReference type="EMBL" id="AUM11718.1"/>
    </source>
</evidence>
<dbReference type="NCBIfam" id="NF007691">
    <property type="entry name" value="PRK10369.1"/>
    <property type="match status" value="1"/>
</dbReference>
<reference evidence="14" key="1">
    <citation type="submission" date="2017-08" db="EMBL/GenBank/DDBJ databases">
        <title>Direct submision.</title>
        <authorList>
            <person name="Kim S.-J."/>
            <person name="Rhee S.-K."/>
        </authorList>
    </citation>
    <scope>NUCLEOTIDE SEQUENCE [LARGE SCALE GENOMIC DNA]</scope>
    <source>
        <strain evidence="14">GI5</strain>
    </source>
</reference>
<comment type="similarity">
    <text evidence="2">Belongs to the CcmF/CycK/Ccl1/NrfE/CcsA family.</text>
</comment>
<dbReference type="PANTHER" id="PTHR43653:SF1">
    <property type="entry name" value="CYTOCHROME C-TYPE BIOGENESIS PROTEIN CCMF"/>
    <property type="match status" value="1"/>
</dbReference>
<gene>
    <name evidence="13" type="ORF">Kalk_04475</name>
</gene>
<evidence type="ECO:0000256" key="3">
    <source>
        <dbReference type="ARBA" id="ARBA00022475"/>
    </source>
</evidence>
<feature type="transmembrane region" description="Helical" evidence="10">
    <location>
        <begin position="250"/>
        <end position="267"/>
    </location>
</feature>
<dbReference type="Pfam" id="PF01578">
    <property type="entry name" value="Cytochrom_C_asm"/>
    <property type="match status" value="1"/>
</dbReference>
<feature type="transmembrane region" description="Helical" evidence="10">
    <location>
        <begin position="395"/>
        <end position="414"/>
    </location>
</feature>
<dbReference type="Pfam" id="PF16327">
    <property type="entry name" value="CcmF_C"/>
    <property type="match status" value="1"/>
</dbReference>
<evidence type="ECO:0000259" key="11">
    <source>
        <dbReference type="Pfam" id="PF01578"/>
    </source>
</evidence>